<keyword evidence="9 12" id="KW-0456">Lyase</keyword>
<keyword evidence="7 12" id="KW-0220">Diaminopimelate biosynthesis</keyword>
<dbReference type="EC" id="4.3.3.7" evidence="4 12"/>
<dbReference type="InterPro" id="IPR005263">
    <property type="entry name" value="DapA"/>
</dbReference>
<keyword evidence="5 12" id="KW-0963">Cytoplasm</keyword>
<dbReference type="PANTHER" id="PTHR12128:SF66">
    <property type="entry name" value="4-HYDROXY-2-OXOGLUTARATE ALDOLASE, MITOCHONDRIAL"/>
    <property type="match status" value="1"/>
</dbReference>
<feature type="site" description="Part of a proton relay during catalysis" evidence="12">
    <location>
        <position position="111"/>
    </location>
</feature>
<dbReference type="GO" id="GO:0019877">
    <property type="term" value="P:diaminopimelate biosynthetic process"/>
    <property type="evidence" value="ECO:0007669"/>
    <property type="project" value="UniProtKB-UniRule"/>
</dbReference>
<dbReference type="PROSITE" id="PS00666">
    <property type="entry name" value="DHDPS_2"/>
    <property type="match status" value="1"/>
</dbReference>
<keyword evidence="8 12" id="KW-0457">Lysine biosynthesis</keyword>
<dbReference type="Gene3D" id="3.20.20.70">
    <property type="entry name" value="Aldolase class I"/>
    <property type="match status" value="1"/>
</dbReference>
<reference evidence="17" key="1">
    <citation type="submission" date="2014-11" db="EMBL/GenBank/DDBJ databases">
        <authorList>
            <person name="Hornung B.V."/>
        </authorList>
    </citation>
    <scope>NUCLEOTIDE SEQUENCE</scope>
    <source>
        <strain evidence="17">INE</strain>
    </source>
</reference>
<dbReference type="PRINTS" id="PR00146">
    <property type="entry name" value="DHPICSNTHASE"/>
</dbReference>
<dbReference type="PROSITE" id="PS00665">
    <property type="entry name" value="DHDPS_1"/>
    <property type="match status" value="1"/>
</dbReference>
<evidence type="ECO:0000256" key="5">
    <source>
        <dbReference type="ARBA" id="ARBA00022490"/>
    </source>
</evidence>
<dbReference type="InterPro" id="IPR020624">
    <property type="entry name" value="Schiff_base-form_aldolases_CS"/>
</dbReference>
<evidence type="ECO:0000256" key="7">
    <source>
        <dbReference type="ARBA" id="ARBA00022915"/>
    </source>
</evidence>
<keyword evidence="18" id="KW-1185">Reference proteome</keyword>
<dbReference type="KEGG" id="aacx:DEACI_3199"/>
<comment type="pathway">
    <text evidence="2 12">Amino-acid biosynthesis; L-lysine biosynthesis via DAP pathway; (S)-tetrahydrodipicolinate from L-aspartate: step 3/4.</text>
</comment>
<comment type="function">
    <text evidence="1 12">Catalyzes the condensation of (S)-aspartate-beta-semialdehyde [(S)-ASA] and pyruvate to 4-hydroxy-tetrahydrodipicolinate (HTPA).</text>
</comment>
<dbReference type="Pfam" id="PF00701">
    <property type="entry name" value="DHDPS"/>
    <property type="match status" value="1"/>
</dbReference>
<accession>A0A8S0X6H2</accession>
<sequence>MRYMGFGPILTAMVTPMNQSLEVDYAEAKRLALFLTEHGSDGIVVCGTTGESPTLSAEEKLELFRVVKKAVGTRRTVIAGTGSNSTDASIRLTKLAAETGVDGILAVVPYYNKPSQDGLFRHFRALAQATDLPVMLYNVPGRTSANLLPATVQRLAEIPNIVALKEAAGSTDQMSELKRLLPPDFQIYSGDDSLTLPFLALGGSGVVSVAAHVIGDEMKEMINAWQRGDVKTALQWHLKLYPMFKGIFITTNPVPIKALVNMSGFKAGGLRLPLVDATEGEREYLAKLLKEVKEN</sequence>
<protein>
    <recommendedName>
        <fullName evidence="4 12">4-hydroxy-tetrahydrodipicolinate synthase</fullName>
        <shortName evidence="12">HTPA synthase</shortName>
        <ecNumber evidence="4 12">4.3.3.7</ecNumber>
    </recommendedName>
</protein>
<evidence type="ECO:0000313" key="17">
    <source>
        <dbReference type="EMBL" id="CEJ06529.1"/>
    </source>
</evidence>
<keyword evidence="6 12" id="KW-0028">Amino-acid biosynthesis</keyword>
<dbReference type="InterPro" id="IPR013785">
    <property type="entry name" value="Aldolase_TIM"/>
</dbReference>
<dbReference type="SMART" id="SM01130">
    <property type="entry name" value="DHDPS"/>
    <property type="match status" value="1"/>
</dbReference>
<dbReference type="NCBIfam" id="TIGR00674">
    <property type="entry name" value="dapA"/>
    <property type="match status" value="1"/>
</dbReference>
<evidence type="ECO:0000256" key="11">
    <source>
        <dbReference type="ARBA" id="ARBA00047836"/>
    </source>
</evidence>
<organism evidence="16">
    <name type="scientific">Acididesulfobacillus acetoxydans</name>
    <dbReference type="NCBI Taxonomy" id="1561005"/>
    <lineage>
        <taxon>Bacteria</taxon>
        <taxon>Bacillati</taxon>
        <taxon>Bacillota</taxon>
        <taxon>Clostridia</taxon>
        <taxon>Eubacteriales</taxon>
        <taxon>Peptococcaceae</taxon>
        <taxon>Acididesulfobacillus</taxon>
    </lineage>
</organism>
<dbReference type="SUPFAM" id="SSF51569">
    <property type="entry name" value="Aldolase"/>
    <property type="match status" value="1"/>
</dbReference>
<dbReference type="GO" id="GO:0009089">
    <property type="term" value="P:lysine biosynthetic process via diaminopimelate"/>
    <property type="evidence" value="ECO:0007669"/>
    <property type="project" value="UniProtKB-UniRule"/>
</dbReference>
<name>A0A8S0X6H2_9FIRM</name>
<comment type="subunit">
    <text evidence="12">Homotetramer; dimer of dimers.</text>
</comment>
<evidence type="ECO:0000256" key="6">
    <source>
        <dbReference type="ARBA" id="ARBA00022605"/>
    </source>
</evidence>
<proteinExistence type="inferred from homology"/>
<dbReference type="AlphaFoldDB" id="A0A8S0X6H2"/>
<dbReference type="EMBL" id="CDGJ01000031">
    <property type="protein sequence ID" value="CEJ06529.1"/>
    <property type="molecule type" value="Genomic_DNA"/>
</dbReference>
<comment type="catalytic activity">
    <reaction evidence="11 12">
        <text>L-aspartate 4-semialdehyde + pyruvate = (2S,4S)-4-hydroxy-2,3,4,5-tetrahydrodipicolinate + H2O + H(+)</text>
        <dbReference type="Rhea" id="RHEA:34171"/>
        <dbReference type="ChEBI" id="CHEBI:15361"/>
        <dbReference type="ChEBI" id="CHEBI:15377"/>
        <dbReference type="ChEBI" id="CHEBI:15378"/>
        <dbReference type="ChEBI" id="CHEBI:67139"/>
        <dbReference type="ChEBI" id="CHEBI:537519"/>
        <dbReference type="EC" id="4.3.3.7"/>
    </reaction>
</comment>
<dbReference type="HAMAP" id="MF_00418">
    <property type="entry name" value="DapA"/>
    <property type="match status" value="1"/>
</dbReference>
<dbReference type="Proteomes" id="UP001071230">
    <property type="component" value="Unassembled WGS sequence"/>
</dbReference>
<evidence type="ECO:0000256" key="13">
    <source>
        <dbReference type="PIRNR" id="PIRNR001365"/>
    </source>
</evidence>
<evidence type="ECO:0000256" key="1">
    <source>
        <dbReference type="ARBA" id="ARBA00003294"/>
    </source>
</evidence>
<dbReference type="InterPro" id="IPR002220">
    <property type="entry name" value="DapA-like"/>
</dbReference>
<feature type="active site" description="Proton donor/acceptor" evidence="12 14">
    <location>
        <position position="137"/>
    </location>
</feature>
<dbReference type="CDD" id="cd00950">
    <property type="entry name" value="DHDPS"/>
    <property type="match status" value="1"/>
</dbReference>
<evidence type="ECO:0000256" key="14">
    <source>
        <dbReference type="PIRSR" id="PIRSR001365-1"/>
    </source>
</evidence>
<comment type="subcellular location">
    <subcellularLocation>
        <location evidence="12">Cytoplasm</location>
    </subcellularLocation>
</comment>
<dbReference type="PIRSF" id="PIRSF001365">
    <property type="entry name" value="DHDPS"/>
    <property type="match status" value="1"/>
</dbReference>
<feature type="active site" description="Schiff-base intermediate with substrate" evidence="12 14">
    <location>
        <position position="165"/>
    </location>
</feature>
<dbReference type="PANTHER" id="PTHR12128">
    <property type="entry name" value="DIHYDRODIPICOLINATE SYNTHASE"/>
    <property type="match status" value="1"/>
</dbReference>
<evidence type="ECO:0000256" key="12">
    <source>
        <dbReference type="HAMAP-Rule" id="MF_00418"/>
    </source>
</evidence>
<evidence type="ECO:0000313" key="18">
    <source>
        <dbReference type="Proteomes" id="UP001071230"/>
    </source>
</evidence>
<evidence type="ECO:0000313" key="16">
    <source>
        <dbReference type="EMBL" id="CAA7602520.1"/>
    </source>
</evidence>
<evidence type="ECO:0000256" key="8">
    <source>
        <dbReference type="ARBA" id="ARBA00023154"/>
    </source>
</evidence>
<reference evidence="16" key="2">
    <citation type="submission" date="2020-01" db="EMBL/GenBank/DDBJ databases">
        <authorList>
            <person name="Hornung B."/>
        </authorList>
    </citation>
    <scope>NUCLEOTIDE SEQUENCE</scope>
    <source>
        <strain evidence="16">PacBioINE</strain>
    </source>
</reference>
<feature type="binding site" evidence="12 15">
    <location>
        <position position="49"/>
    </location>
    <ligand>
        <name>pyruvate</name>
        <dbReference type="ChEBI" id="CHEBI:15361"/>
    </ligand>
</feature>
<evidence type="ECO:0000256" key="10">
    <source>
        <dbReference type="ARBA" id="ARBA00023270"/>
    </source>
</evidence>
<dbReference type="InterPro" id="IPR020625">
    <property type="entry name" value="Schiff_base-form_aldolases_AS"/>
</dbReference>
<dbReference type="GO" id="GO:0008840">
    <property type="term" value="F:4-hydroxy-tetrahydrodipicolinate synthase activity"/>
    <property type="evidence" value="ECO:0007669"/>
    <property type="project" value="UniProtKB-UniRule"/>
</dbReference>
<feature type="site" description="Part of a proton relay during catalysis" evidence="12">
    <location>
        <position position="48"/>
    </location>
</feature>
<keyword evidence="10 12" id="KW-0704">Schiff base</keyword>
<dbReference type="GO" id="GO:0005829">
    <property type="term" value="C:cytosol"/>
    <property type="evidence" value="ECO:0007669"/>
    <property type="project" value="TreeGrafter"/>
</dbReference>
<feature type="binding site" evidence="12 15">
    <location>
        <position position="207"/>
    </location>
    <ligand>
        <name>pyruvate</name>
        <dbReference type="ChEBI" id="CHEBI:15361"/>
    </ligand>
</feature>
<dbReference type="Proteomes" id="UP000836597">
    <property type="component" value="Chromosome"/>
</dbReference>
<evidence type="ECO:0000256" key="2">
    <source>
        <dbReference type="ARBA" id="ARBA00005120"/>
    </source>
</evidence>
<gene>
    <name evidence="12" type="primary">dapA</name>
    <name evidence="17" type="ORF">DEACI_0977</name>
    <name evidence="16" type="ORF">DEACI_3199</name>
</gene>
<comment type="caution">
    <text evidence="12">Was originally thought to be a dihydrodipicolinate synthase (DHDPS), catalyzing the condensation of (S)-aspartate-beta-semialdehyde [(S)-ASA] and pyruvate to dihydrodipicolinate (DHDP). However, it was shown in E.coli that the product of the enzymatic reaction is not dihydrodipicolinate but in fact (4S)-4-hydroxy-2,3,4,5-tetrahydro-(2S)-dipicolinic acid (HTPA), and that the consecutive dehydration reaction leading to DHDP is not spontaneous but catalyzed by DapB.</text>
</comment>
<evidence type="ECO:0000256" key="15">
    <source>
        <dbReference type="PIRSR" id="PIRSR001365-2"/>
    </source>
</evidence>
<evidence type="ECO:0000256" key="3">
    <source>
        <dbReference type="ARBA" id="ARBA00007592"/>
    </source>
</evidence>
<evidence type="ECO:0000256" key="9">
    <source>
        <dbReference type="ARBA" id="ARBA00023239"/>
    </source>
</evidence>
<evidence type="ECO:0000256" key="4">
    <source>
        <dbReference type="ARBA" id="ARBA00012086"/>
    </source>
</evidence>
<dbReference type="EMBL" id="LR746496">
    <property type="protein sequence ID" value="CAA7602520.1"/>
    <property type="molecule type" value="Genomic_DNA"/>
</dbReference>
<comment type="similarity">
    <text evidence="3 12 13">Belongs to the DapA family.</text>
</comment>